<accession>A0A9W9PP15</accession>
<keyword evidence="2" id="KW-1185">Reference proteome</keyword>
<sequence>MLWMHRFWSKIRGTGPKEEEGSQDQHLLLSKVECMRELLPAAIPGSQNLGEQEMKYVGFGIGGAGNIRRVSIQNGQYFDHPAQSYRRDEPRETG</sequence>
<reference evidence="1" key="1">
    <citation type="submission" date="2022-12" db="EMBL/GenBank/DDBJ databases">
        <authorList>
            <person name="Petersen C."/>
        </authorList>
    </citation>
    <scope>NUCLEOTIDE SEQUENCE</scope>
    <source>
        <strain evidence="1">IBT 21472</strain>
    </source>
</reference>
<dbReference type="AlphaFoldDB" id="A0A9W9PP15"/>
<evidence type="ECO:0000313" key="2">
    <source>
        <dbReference type="Proteomes" id="UP001147746"/>
    </source>
</evidence>
<dbReference type="OrthoDB" id="4300252at2759"/>
<evidence type="ECO:0000313" key="1">
    <source>
        <dbReference type="EMBL" id="KAJ5303025.1"/>
    </source>
</evidence>
<reference evidence="1" key="2">
    <citation type="journal article" date="2023" name="IMA Fungus">
        <title>Comparative genomic study of the Penicillium genus elucidates a diverse pangenome and 15 lateral gene transfer events.</title>
        <authorList>
            <person name="Petersen C."/>
            <person name="Sorensen T."/>
            <person name="Nielsen M.R."/>
            <person name="Sondergaard T.E."/>
            <person name="Sorensen J.L."/>
            <person name="Fitzpatrick D.A."/>
            <person name="Frisvad J.C."/>
            <person name="Nielsen K.L."/>
        </authorList>
    </citation>
    <scope>NUCLEOTIDE SEQUENCE</scope>
    <source>
        <strain evidence="1">IBT 21472</strain>
    </source>
</reference>
<gene>
    <name evidence="1" type="ORF">N7476_009824</name>
</gene>
<organism evidence="1 2">
    <name type="scientific">Penicillium atrosanguineum</name>
    <dbReference type="NCBI Taxonomy" id="1132637"/>
    <lineage>
        <taxon>Eukaryota</taxon>
        <taxon>Fungi</taxon>
        <taxon>Dikarya</taxon>
        <taxon>Ascomycota</taxon>
        <taxon>Pezizomycotina</taxon>
        <taxon>Eurotiomycetes</taxon>
        <taxon>Eurotiomycetidae</taxon>
        <taxon>Eurotiales</taxon>
        <taxon>Aspergillaceae</taxon>
        <taxon>Penicillium</taxon>
    </lineage>
</organism>
<dbReference type="Proteomes" id="UP001147746">
    <property type="component" value="Unassembled WGS sequence"/>
</dbReference>
<protein>
    <submittedName>
        <fullName evidence="1">Uncharacterized protein</fullName>
    </submittedName>
</protein>
<dbReference type="EMBL" id="JAPZBO010000009">
    <property type="protein sequence ID" value="KAJ5303025.1"/>
    <property type="molecule type" value="Genomic_DNA"/>
</dbReference>
<name>A0A9W9PP15_9EURO</name>
<proteinExistence type="predicted"/>
<comment type="caution">
    <text evidence="1">The sequence shown here is derived from an EMBL/GenBank/DDBJ whole genome shotgun (WGS) entry which is preliminary data.</text>
</comment>